<dbReference type="Proteomes" id="UP000663879">
    <property type="component" value="Unassembled WGS sequence"/>
</dbReference>
<proteinExistence type="predicted"/>
<keyword evidence="2" id="KW-1185">Reference proteome</keyword>
<gene>
    <name evidence="1" type="ORF">OXX778_LOCUS10539</name>
</gene>
<reference evidence="1" key="1">
    <citation type="submission" date="2021-02" db="EMBL/GenBank/DDBJ databases">
        <authorList>
            <person name="Nowell W R."/>
        </authorList>
    </citation>
    <scope>NUCLEOTIDE SEQUENCE</scope>
    <source>
        <strain evidence="1">Ploen Becks lab</strain>
    </source>
</reference>
<dbReference type="EMBL" id="CAJNOC010001681">
    <property type="protein sequence ID" value="CAF0883511.1"/>
    <property type="molecule type" value="Genomic_DNA"/>
</dbReference>
<comment type="caution">
    <text evidence="1">The sequence shown here is derived from an EMBL/GenBank/DDBJ whole genome shotgun (WGS) entry which is preliminary data.</text>
</comment>
<protein>
    <submittedName>
        <fullName evidence="1">Uncharacterized protein</fullName>
    </submittedName>
</protein>
<feature type="non-terminal residue" evidence="1">
    <location>
        <position position="147"/>
    </location>
</feature>
<accession>A0A813YFX1</accession>
<dbReference type="AlphaFoldDB" id="A0A813YFX1"/>
<evidence type="ECO:0000313" key="2">
    <source>
        <dbReference type="Proteomes" id="UP000663879"/>
    </source>
</evidence>
<organism evidence="1 2">
    <name type="scientific">Brachionus calyciflorus</name>
    <dbReference type="NCBI Taxonomy" id="104777"/>
    <lineage>
        <taxon>Eukaryota</taxon>
        <taxon>Metazoa</taxon>
        <taxon>Spiralia</taxon>
        <taxon>Gnathifera</taxon>
        <taxon>Rotifera</taxon>
        <taxon>Eurotatoria</taxon>
        <taxon>Monogononta</taxon>
        <taxon>Pseudotrocha</taxon>
        <taxon>Ploima</taxon>
        <taxon>Brachionidae</taxon>
        <taxon>Brachionus</taxon>
    </lineage>
</organism>
<sequence length="147" mass="17575">MNKLSVWFAFGLNNSDSSFMVRVDLNKCIDYDDLRNQVMKKTKNYNLYKYELVKDGIIKSSNESVYNFWINNSIDNPIEIIQADKKRHEILKNEFNDLENKDESFLWCSLDGYIPTKINKNNCFTLEDIQNELLFKFNKYNRRNGRC</sequence>
<name>A0A813YFX1_9BILA</name>
<evidence type="ECO:0000313" key="1">
    <source>
        <dbReference type="EMBL" id="CAF0883511.1"/>
    </source>
</evidence>